<comment type="similarity">
    <text evidence="2 10">Belongs to the ABC-4 integral membrane protein family. FtsX subfamily.</text>
</comment>
<dbReference type="OrthoDB" id="9813411at2"/>
<dbReference type="PANTHER" id="PTHR47755">
    <property type="entry name" value="CELL DIVISION PROTEIN FTSX"/>
    <property type="match status" value="1"/>
</dbReference>
<dbReference type="Pfam" id="PF18075">
    <property type="entry name" value="FtsX_ECD"/>
    <property type="match status" value="1"/>
</dbReference>
<organism evidence="14 15">
    <name type="scientific">Mariniflexile fucanivorans</name>
    <dbReference type="NCBI Taxonomy" id="264023"/>
    <lineage>
        <taxon>Bacteria</taxon>
        <taxon>Pseudomonadati</taxon>
        <taxon>Bacteroidota</taxon>
        <taxon>Flavobacteriia</taxon>
        <taxon>Flavobacteriales</taxon>
        <taxon>Flavobacteriaceae</taxon>
        <taxon>Mariniflexile</taxon>
    </lineage>
</organism>
<feature type="transmembrane region" description="Helical" evidence="11">
    <location>
        <begin position="252"/>
        <end position="273"/>
    </location>
</feature>
<evidence type="ECO:0000256" key="5">
    <source>
        <dbReference type="ARBA" id="ARBA00022618"/>
    </source>
</evidence>
<keyword evidence="6 11" id="KW-0812">Transmembrane</keyword>
<evidence type="ECO:0000256" key="6">
    <source>
        <dbReference type="ARBA" id="ARBA00022692"/>
    </source>
</evidence>
<evidence type="ECO:0000259" key="13">
    <source>
        <dbReference type="Pfam" id="PF18075"/>
    </source>
</evidence>
<evidence type="ECO:0000256" key="3">
    <source>
        <dbReference type="ARBA" id="ARBA00021907"/>
    </source>
</evidence>
<evidence type="ECO:0000256" key="10">
    <source>
        <dbReference type="PIRNR" id="PIRNR003097"/>
    </source>
</evidence>
<keyword evidence="7 11" id="KW-1133">Transmembrane helix</keyword>
<evidence type="ECO:0000313" key="14">
    <source>
        <dbReference type="EMBL" id="TCL68817.1"/>
    </source>
</evidence>
<reference evidence="14 15" key="1">
    <citation type="submission" date="2019-03" db="EMBL/GenBank/DDBJ databases">
        <title>Genomic Encyclopedia of Type Strains, Phase IV (KMG-IV): sequencing the most valuable type-strain genomes for metagenomic binning, comparative biology and taxonomic classification.</title>
        <authorList>
            <person name="Goeker M."/>
        </authorList>
    </citation>
    <scope>NUCLEOTIDE SEQUENCE [LARGE SCALE GENOMIC DNA]</scope>
    <source>
        <strain evidence="14 15">DSM 18792</strain>
    </source>
</reference>
<keyword evidence="8 10" id="KW-0472">Membrane</keyword>
<keyword evidence="4 10" id="KW-1003">Cell membrane</keyword>
<dbReference type="AlphaFoldDB" id="A0A4V2QEP2"/>
<evidence type="ECO:0000256" key="1">
    <source>
        <dbReference type="ARBA" id="ARBA00004651"/>
    </source>
</evidence>
<dbReference type="EMBL" id="SLUP01000001">
    <property type="protein sequence ID" value="TCL68817.1"/>
    <property type="molecule type" value="Genomic_DNA"/>
</dbReference>
<dbReference type="InterPro" id="IPR004513">
    <property type="entry name" value="FtsX"/>
</dbReference>
<accession>A0A4V2QEP2</accession>
<dbReference type="Proteomes" id="UP000295455">
    <property type="component" value="Unassembled WGS sequence"/>
</dbReference>
<evidence type="ECO:0000256" key="9">
    <source>
        <dbReference type="ARBA" id="ARBA00023306"/>
    </source>
</evidence>
<dbReference type="RefSeq" id="WP_132214049.1">
    <property type="nucleotide sequence ID" value="NZ_OX156936.1"/>
</dbReference>
<name>A0A4V2QEP2_9FLAO</name>
<keyword evidence="10" id="KW-0997">Cell inner membrane</keyword>
<evidence type="ECO:0000259" key="12">
    <source>
        <dbReference type="Pfam" id="PF02687"/>
    </source>
</evidence>
<dbReference type="GO" id="GO:0051301">
    <property type="term" value="P:cell division"/>
    <property type="evidence" value="ECO:0007669"/>
    <property type="project" value="UniProtKB-KW"/>
</dbReference>
<comment type="caution">
    <text evidence="14">The sequence shown here is derived from an EMBL/GenBank/DDBJ whole genome shotgun (WGS) entry which is preliminary data.</text>
</comment>
<keyword evidence="15" id="KW-1185">Reference proteome</keyword>
<proteinExistence type="inferred from homology"/>
<dbReference type="PANTHER" id="PTHR47755:SF1">
    <property type="entry name" value="CELL DIVISION PROTEIN FTSX"/>
    <property type="match status" value="1"/>
</dbReference>
<keyword evidence="5 10" id="KW-0132">Cell division</keyword>
<feature type="transmembrane region" description="Helical" evidence="11">
    <location>
        <begin position="221"/>
        <end position="240"/>
    </location>
</feature>
<protein>
    <recommendedName>
        <fullName evidence="3 10">Cell division protein FtsX</fullName>
    </recommendedName>
</protein>
<evidence type="ECO:0000256" key="7">
    <source>
        <dbReference type="ARBA" id="ARBA00022989"/>
    </source>
</evidence>
<evidence type="ECO:0000256" key="8">
    <source>
        <dbReference type="ARBA" id="ARBA00023136"/>
    </source>
</evidence>
<feature type="transmembrane region" description="Helical" evidence="11">
    <location>
        <begin position="163"/>
        <end position="190"/>
    </location>
</feature>
<sequence>MSSSFERDQKRRLISSYFSVVLSIALVLFLLGLLGMLVLNAKKVSDHFKEQVVVTIYLKETAKEVEIKQLEKSLAMADYVKSIEYVSKEKAAEFLKEENGEDFMDFVGYNPLQNSIDVHLKADFVTSEHLELISEEATSKTFVDEVTYDNDLVNLMNENVKKITFWVLVISGIFTLIAVLLINSSIRLAVYSKRFTIKTMQMVGATKQFIRRPFVWKSVRLGIIGAVIALIGMAIVLYYINKTFPELGLMNTPILVVLLFAVIFALGIIITWISTHIATQRFLNLKTDALYY</sequence>
<evidence type="ECO:0000256" key="2">
    <source>
        <dbReference type="ARBA" id="ARBA00007379"/>
    </source>
</evidence>
<dbReference type="Pfam" id="PF02687">
    <property type="entry name" value="FtsX"/>
    <property type="match status" value="1"/>
</dbReference>
<dbReference type="Gene3D" id="3.30.70.3040">
    <property type="match status" value="1"/>
</dbReference>
<dbReference type="PIRSF" id="PIRSF003097">
    <property type="entry name" value="FtsX"/>
    <property type="match status" value="1"/>
</dbReference>
<evidence type="ECO:0000256" key="4">
    <source>
        <dbReference type="ARBA" id="ARBA00022475"/>
    </source>
</evidence>
<evidence type="ECO:0000313" key="15">
    <source>
        <dbReference type="Proteomes" id="UP000295455"/>
    </source>
</evidence>
<dbReference type="InterPro" id="IPR040690">
    <property type="entry name" value="FtsX_ECD"/>
</dbReference>
<evidence type="ECO:0000256" key="11">
    <source>
        <dbReference type="SAM" id="Phobius"/>
    </source>
</evidence>
<keyword evidence="9 10" id="KW-0131">Cell cycle</keyword>
<dbReference type="InterPro" id="IPR003838">
    <property type="entry name" value="ABC3_permease_C"/>
</dbReference>
<feature type="domain" description="ABC3 transporter permease C-terminal" evidence="12">
    <location>
        <begin position="169"/>
        <end position="284"/>
    </location>
</feature>
<comment type="function">
    <text evidence="10">Required for cell division and gliding motility.</text>
</comment>
<dbReference type="GO" id="GO:0005886">
    <property type="term" value="C:plasma membrane"/>
    <property type="evidence" value="ECO:0007669"/>
    <property type="project" value="UniProtKB-SubCell"/>
</dbReference>
<gene>
    <name evidence="14" type="ORF">EV196_101240</name>
</gene>
<comment type="subcellular location">
    <subcellularLocation>
        <location evidence="10">Cell inner membrane</location>
    </subcellularLocation>
    <subcellularLocation>
        <location evidence="1">Cell membrane</location>
        <topology evidence="1">Multi-pass membrane protein</topology>
    </subcellularLocation>
</comment>
<feature type="domain" description="FtsX extracellular" evidence="13">
    <location>
        <begin position="52"/>
        <end position="146"/>
    </location>
</feature>
<feature type="transmembrane region" description="Helical" evidence="11">
    <location>
        <begin position="20"/>
        <end position="39"/>
    </location>
</feature>